<proteinExistence type="inferred from homology"/>
<sequence length="115" mass="13781">MDLVNKTCEPCKHWMPSLKGKKLKKYLLEVNENWKTYDMQSKIKREFVFEDFKRAIIFVNMVADLAESEGHHPNIYIYNWNKVRIELWTHKINGLHENDFILASKIDNLVMKDNP</sequence>
<dbReference type="EC" id="4.2.1.96" evidence="3"/>
<dbReference type="CDD" id="cd00913">
    <property type="entry name" value="PCD_DCoH_subfamily_a"/>
    <property type="match status" value="1"/>
</dbReference>
<dbReference type="InterPro" id="IPR036428">
    <property type="entry name" value="PCD_sf"/>
</dbReference>
<dbReference type="PANTHER" id="PTHR12599:SF0">
    <property type="entry name" value="PTERIN-4-ALPHA-CARBINOLAMINE DEHYDRATASE"/>
    <property type="match status" value="1"/>
</dbReference>
<dbReference type="GO" id="GO:0008124">
    <property type="term" value="F:4-alpha-hydroxytetrahydrobiopterin dehydratase activity"/>
    <property type="evidence" value="ECO:0007669"/>
    <property type="project" value="UniProtKB-EC"/>
</dbReference>
<dbReference type="AlphaFoldDB" id="A0A0G0H380"/>
<dbReference type="InterPro" id="IPR001533">
    <property type="entry name" value="Pterin_deHydtase"/>
</dbReference>
<dbReference type="Pfam" id="PF01329">
    <property type="entry name" value="Pterin_4a"/>
    <property type="match status" value="1"/>
</dbReference>
<protein>
    <recommendedName>
        <fullName evidence="3">4a-hydroxytetrahydrobiopterin dehydratase</fullName>
        <ecNumber evidence="3">4.2.1.96</ecNumber>
    </recommendedName>
</protein>
<dbReference type="EMBL" id="LBTI01000012">
    <property type="protein sequence ID" value="KKQ37688.1"/>
    <property type="molecule type" value="Genomic_DNA"/>
</dbReference>
<evidence type="ECO:0000313" key="5">
    <source>
        <dbReference type="EMBL" id="KKQ37688.1"/>
    </source>
</evidence>
<dbReference type="Proteomes" id="UP000034591">
    <property type="component" value="Unassembled WGS sequence"/>
</dbReference>
<dbReference type="SUPFAM" id="SSF55248">
    <property type="entry name" value="PCD-like"/>
    <property type="match status" value="1"/>
</dbReference>
<dbReference type="Gene3D" id="3.30.1360.20">
    <property type="entry name" value="Transcriptional coactivator/pterin dehydratase"/>
    <property type="match status" value="1"/>
</dbReference>
<evidence type="ECO:0000313" key="6">
    <source>
        <dbReference type="Proteomes" id="UP000034591"/>
    </source>
</evidence>
<evidence type="ECO:0000256" key="4">
    <source>
        <dbReference type="ARBA" id="ARBA00023239"/>
    </source>
</evidence>
<gene>
    <name evidence="5" type="ORF">US53_C0012G0003</name>
</gene>
<comment type="catalytic activity">
    <reaction evidence="1">
        <text>(4aS,6R)-4a-hydroxy-L-erythro-5,6,7,8-tetrahydrobiopterin = (6R)-L-erythro-6,7-dihydrobiopterin + H2O</text>
        <dbReference type="Rhea" id="RHEA:11920"/>
        <dbReference type="ChEBI" id="CHEBI:15377"/>
        <dbReference type="ChEBI" id="CHEBI:15642"/>
        <dbReference type="ChEBI" id="CHEBI:43120"/>
        <dbReference type="EC" id="4.2.1.96"/>
    </reaction>
</comment>
<name>A0A0G0H380_9BACT</name>
<comment type="similarity">
    <text evidence="2">Belongs to the pterin-4-alpha-carbinolamine dehydratase family.</text>
</comment>
<evidence type="ECO:0000256" key="1">
    <source>
        <dbReference type="ARBA" id="ARBA00001554"/>
    </source>
</evidence>
<accession>A0A0G0H380</accession>
<organism evidence="5 6">
    <name type="scientific">Candidatus Woesebacteria bacterium GW2011_GWA1_37_7</name>
    <dbReference type="NCBI Taxonomy" id="1618545"/>
    <lineage>
        <taxon>Bacteria</taxon>
        <taxon>Candidatus Woeseibacteriota</taxon>
    </lineage>
</organism>
<keyword evidence="4" id="KW-0456">Lyase</keyword>
<dbReference type="PANTHER" id="PTHR12599">
    <property type="entry name" value="PTERIN-4-ALPHA-CARBINOLAMINE DEHYDRATASE"/>
    <property type="match status" value="1"/>
</dbReference>
<evidence type="ECO:0000256" key="3">
    <source>
        <dbReference type="ARBA" id="ARBA00013252"/>
    </source>
</evidence>
<dbReference type="GO" id="GO:0006729">
    <property type="term" value="P:tetrahydrobiopterin biosynthetic process"/>
    <property type="evidence" value="ECO:0007669"/>
    <property type="project" value="InterPro"/>
</dbReference>
<dbReference type="PATRIC" id="fig|1618545.3.peg.189"/>
<comment type="caution">
    <text evidence="5">The sequence shown here is derived from an EMBL/GenBank/DDBJ whole genome shotgun (WGS) entry which is preliminary data.</text>
</comment>
<dbReference type="STRING" id="1618545.US53_C0012G0003"/>
<reference evidence="5 6" key="1">
    <citation type="journal article" date="2015" name="Nature">
        <title>rRNA introns, odd ribosomes, and small enigmatic genomes across a large radiation of phyla.</title>
        <authorList>
            <person name="Brown C.T."/>
            <person name="Hug L.A."/>
            <person name="Thomas B.C."/>
            <person name="Sharon I."/>
            <person name="Castelle C.J."/>
            <person name="Singh A."/>
            <person name="Wilkins M.J."/>
            <person name="Williams K.H."/>
            <person name="Banfield J.F."/>
        </authorList>
    </citation>
    <scope>NUCLEOTIDE SEQUENCE [LARGE SCALE GENOMIC DNA]</scope>
</reference>
<evidence type="ECO:0000256" key="2">
    <source>
        <dbReference type="ARBA" id="ARBA00006472"/>
    </source>
</evidence>